<dbReference type="RefSeq" id="WP_109673843.1">
    <property type="nucleotide sequence ID" value="NZ_QGDT01000003.1"/>
</dbReference>
<comment type="caution">
    <text evidence="2">The sequence shown here is derived from an EMBL/GenBank/DDBJ whole genome shotgun (WGS) entry which is preliminary data.</text>
</comment>
<dbReference type="InterPro" id="IPR010895">
    <property type="entry name" value="CHRD"/>
</dbReference>
<protein>
    <submittedName>
        <fullName evidence="2">CHRD domain-containing protein</fullName>
    </submittedName>
</protein>
<organism evidence="2 3">
    <name type="scientific">Dyadobacter jejuensis</name>
    <dbReference type="NCBI Taxonomy" id="1082580"/>
    <lineage>
        <taxon>Bacteria</taxon>
        <taxon>Pseudomonadati</taxon>
        <taxon>Bacteroidota</taxon>
        <taxon>Cytophagia</taxon>
        <taxon>Cytophagales</taxon>
        <taxon>Spirosomataceae</taxon>
        <taxon>Dyadobacter</taxon>
    </lineage>
</organism>
<name>A0A316AN04_9BACT</name>
<proteinExistence type="predicted"/>
<sequence length="154" mass="16904">MKKPMKQILLLFTSIFMVGTMLSCKEEGPHKDDIVKFTATINSDQTVPRVSAAGKGIGVFEYNKSTMSLKYNITFQNVTPTSVTINHATPAWEAGPILFELANNPTGGQIQGSETLTNDQQTALITGTLYVNIPTKDNVYGELRGQILADEEEY</sequence>
<dbReference type="PROSITE" id="PS51257">
    <property type="entry name" value="PROKAR_LIPOPROTEIN"/>
    <property type="match status" value="1"/>
</dbReference>
<dbReference type="Pfam" id="PF07452">
    <property type="entry name" value="CHRD"/>
    <property type="match status" value="1"/>
</dbReference>
<dbReference type="AlphaFoldDB" id="A0A316AN04"/>
<reference evidence="2 3" key="1">
    <citation type="submission" date="2018-03" db="EMBL/GenBank/DDBJ databases">
        <title>Genomic Encyclopedia of Archaeal and Bacterial Type Strains, Phase II (KMG-II): from individual species to whole genera.</title>
        <authorList>
            <person name="Goeker M."/>
        </authorList>
    </citation>
    <scope>NUCLEOTIDE SEQUENCE [LARGE SCALE GENOMIC DNA]</scope>
    <source>
        <strain evidence="2 3">DSM 100346</strain>
    </source>
</reference>
<keyword evidence="3" id="KW-1185">Reference proteome</keyword>
<dbReference type="EMBL" id="QGDT01000003">
    <property type="protein sequence ID" value="PWJ58922.1"/>
    <property type="molecule type" value="Genomic_DNA"/>
</dbReference>
<evidence type="ECO:0000259" key="1">
    <source>
        <dbReference type="PROSITE" id="PS50933"/>
    </source>
</evidence>
<evidence type="ECO:0000313" key="3">
    <source>
        <dbReference type="Proteomes" id="UP000245880"/>
    </source>
</evidence>
<evidence type="ECO:0000313" key="2">
    <source>
        <dbReference type="EMBL" id="PWJ58922.1"/>
    </source>
</evidence>
<dbReference type="SMART" id="SM00754">
    <property type="entry name" value="CHRD"/>
    <property type="match status" value="1"/>
</dbReference>
<feature type="domain" description="CHRD" evidence="1">
    <location>
        <begin position="33"/>
        <end position="152"/>
    </location>
</feature>
<accession>A0A316AN04</accession>
<dbReference type="PROSITE" id="PS50933">
    <property type="entry name" value="CHRD"/>
    <property type="match status" value="1"/>
</dbReference>
<gene>
    <name evidence="2" type="ORF">CLV98_103293</name>
</gene>
<dbReference type="Proteomes" id="UP000245880">
    <property type="component" value="Unassembled WGS sequence"/>
</dbReference>